<feature type="chain" id="PRO_5008608660" evidence="2">
    <location>
        <begin position="19"/>
        <end position="231"/>
    </location>
</feature>
<proteinExistence type="predicted"/>
<evidence type="ECO:0000256" key="2">
    <source>
        <dbReference type="SAM" id="SignalP"/>
    </source>
</evidence>
<dbReference type="PANTHER" id="PTHR40640">
    <property type="entry name" value="ANCHORED GLYCOPROTEIN, PUTATIVE (AFU_ORTHOLOGUE AFUA_8G04860)-RELATED"/>
    <property type="match status" value="1"/>
</dbReference>
<dbReference type="GeneID" id="28840864"/>
<reference evidence="4" key="2">
    <citation type="journal article" date="2018" name="Nat. Commun.">
        <title>Extreme sensitivity to ultraviolet light in the fungal pathogen causing white-nose syndrome of bats.</title>
        <authorList>
            <person name="Palmer J.M."/>
            <person name="Drees K.P."/>
            <person name="Foster J.T."/>
            <person name="Lindner D.L."/>
        </authorList>
    </citation>
    <scope>NUCLEOTIDE SEQUENCE [LARGE SCALE GENOMIC DNA]</scope>
    <source>
        <strain evidence="4">UAMH 10579</strain>
    </source>
</reference>
<evidence type="ECO:0000256" key="1">
    <source>
        <dbReference type="SAM" id="MobiDB-lite"/>
    </source>
</evidence>
<dbReference type="EMBL" id="KV460239">
    <property type="protein sequence ID" value="OBT94973.1"/>
    <property type="molecule type" value="Genomic_DNA"/>
</dbReference>
<feature type="signal peptide" evidence="2">
    <location>
        <begin position="1"/>
        <end position="18"/>
    </location>
</feature>
<sequence length="231" mass="22815">MRASVLLLAAASAVVASAETVELFGAGDAGGEFVVYPVGSDAAATTYLLGCPIKSVPTTGENCLFLEPLKYTIGPSSVQMESTMEDLTLTQQCALAGTTRAVCTVRYSGPGTLNFESDTDKTETTMTLTGKNAETLWGPATVVHDISSIYNGAATSTDGSSPPATTGPGVTSAPTSTPTGTAGTGTTGTDSKAAETSVQTSASTGGMPQITGCAGWAVGGVAAAAVALAAL</sequence>
<feature type="compositionally biased region" description="Low complexity" evidence="1">
    <location>
        <begin position="154"/>
        <end position="181"/>
    </location>
</feature>
<accession>A0A1B8GGN2</accession>
<dbReference type="AlphaFoldDB" id="A0A1B8GGN2"/>
<protein>
    <submittedName>
        <fullName evidence="3">Uncharacterized protein</fullName>
    </submittedName>
</protein>
<dbReference type="OrthoDB" id="4991875at2759"/>
<reference evidence="3 4" key="1">
    <citation type="submission" date="2016-03" db="EMBL/GenBank/DDBJ databases">
        <title>Comparative genomics of Pseudogymnoascus destructans, the fungus causing white-nose syndrome of bats.</title>
        <authorList>
            <person name="Palmer J.M."/>
            <person name="Drees K.P."/>
            <person name="Foster J.T."/>
            <person name="Lindner D.L."/>
        </authorList>
    </citation>
    <scope>NUCLEOTIDE SEQUENCE [LARGE SCALE GENOMIC DNA]</scope>
    <source>
        <strain evidence="3 4">UAMH 10579</strain>
    </source>
</reference>
<evidence type="ECO:0000313" key="3">
    <source>
        <dbReference type="EMBL" id="OBT94973.1"/>
    </source>
</evidence>
<dbReference type="RefSeq" id="XP_018128706.1">
    <property type="nucleotide sequence ID" value="XM_018276913.2"/>
</dbReference>
<feature type="region of interest" description="Disordered" evidence="1">
    <location>
        <begin position="154"/>
        <end position="207"/>
    </location>
</feature>
<gene>
    <name evidence="3" type="ORF">VE01_07478</name>
</gene>
<keyword evidence="2" id="KW-0732">Signal</keyword>
<dbReference type="Proteomes" id="UP000091956">
    <property type="component" value="Unassembled WGS sequence"/>
</dbReference>
<organism evidence="3 4">
    <name type="scientific">Pseudogymnoascus verrucosus</name>
    <dbReference type="NCBI Taxonomy" id="342668"/>
    <lineage>
        <taxon>Eukaryota</taxon>
        <taxon>Fungi</taxon>
        <taxon>Dikarya</taxon>
        <taxon>Ascomycota</taxon>
        <taxon>Pezizomycotina</taxon>
        <taxon>Leotiomycetes</taxon>
        <taxon>Thelebolales</taxon>
        <taxon>Thelebolaceae</taxon>
        <taxon>Pseudogymnoascus</taxon>
    </lineage>
</organism>
<dbReference type="PANTHER" id="PTHR40640:SF1">
    <property type="entry name" value="ANCHORED GLYCOPROTEIN, PUTATIVE (AFU_ORTHOLOGUE AFUA_8G04860)-RELATED"/>
    <property type="match status" value="1"/>
</dbReference>
<feature type="compositionally biased region" description="Polar residues" evidence="1">
    <location>
        <begin position="194"/>
        <end position="206"/>
    </location>
</feature>
<keyword evidence="4" id="KW-1185">Reference proteome</keyword>
<name>A0A1B8GGN2_9PEZI</name>
<evidence type="ECO:0000313" key="4">
    <source>
        <dbReference type="Proteomes" id="UP000091956"/>
    </source>
</evidence>